<dbReference type="Pfam" id="PF13407">
    <property type="entry name" value="Peripla_BP_4"/>
    <property type="match status" value="1"/>
</dbReference>
<dbReference type="GO" id="GO:0030288">
    <property type="term" value="C:outer membrane-bounded periplasmic space"/>
    <property type="evidence" value="ECO:0007669"/>
    <property type="project" value="TreeGrafter"/>
</dbReference>
<accession>A0A1M4W4D4</accession>
<evidence type="ECO:0000256" key="1">
    <source>
        <dbReference type="ARBA" id="ARBA00004418"/>
    </source>
</evidence>
<dbReference type="PANTHER" id="PTHR30036:SF7">
    <property type="entry name" value="ABC TRANSPORTER PERIPLASMIC-BINDING PROTEIN YPHF"/>
    <property type="match status" value="1"/>
</dbReference>
<keyword evidence="3" id="KW-0732">Signal</keyword>
<dbReference type="SUPFAM" id="SSF53822">
    <property type="entry name" value="Periplasmic binding protein-like I"/>
    <property type="match status" value="1"/>
</dbReference>
<dbReference type="InterPro" id="IPR050555">
    <property type="entry name" value="Bact_Solute-Bind_Prot2"/>
</dbReference>
<gene>
    <name evidence="5" type="ORF">SAMN02745223_01113</name>
</gene>
<dbReference type="GO" id="GO:0030246">
    <property type="term" value="F:carbohydrate binding"/>
    <property type="evidence" value="ECO:0007669"/>
    <property type="project" value="TreeGrafter"/>
</dbReference>
<evidence type="ECO:0000256" key="3">
    <source>
        <dbReference type="SAM" id="SignalP"/>
    </source>
</evidence>
<feature type="non-terminal residue" evidence="5">
    <location>
        <position position="258"/>
    </location>
</feature>
<name>A0A1M4W4D4_9HYPH</name>
<feature type="chain" id="PRO_5009908037" evidence="3">
    <location>
        <begin position="24"/>
        <end position="258"/>
    </location>
</feature>
<comment type="subcellular location">
    <subcellularLocation>
        <location evidence="1">Periplasm</location>
    </subcellularLocation>
</comment>
<comment type="similarity">
    <text evidence="2">Belongs to the bacterial solute-binding protein 2 family.</text>
</comment>
<protein>
    <submittedName>
        <fullName evidence="5">Substrate-binding protein domain-containing protein</fullName>
    </submittedName>
</protein>
<dbReference type="AlphaFoldDB" id="A0A1M4W4D4"/>
<reference evidence="5 6" key="1">
    <citation type="submission" date="2016-11" db="EMBL/GenBank/DDBJ databases">
        <authorList>
            <person name="Jaros S."/>
            <person name="Januszkiewicz K."/>
            <person name="Wedrychowicz H."/>
        </authorList>
    </citation>
    <scope>NUCLEOTIDE SEQUENCE [LARGE SCALE GENOMIC DNA]</scope>
    <source>
        <strain evidence="5 6">DSM 17137</strain>
    </source>
</reference>
<evidence type="ECO:0000313" key="6">
    <source>
        <dbReference type="Proteomes" id="UP000184533"/>
    </source>
</evidence>
<evidence type="ECO:0000313" key="5">
    <source>
        <dbReference type="EMBL" id="SHE76010.1"/>
    </source>
</evidence>
<evidence type="ECO:0000259" key="4">
    <source>
        <dbReference type="Pfam" id="PF13407"/>
    </source>
</evidence>
<dbReference type="PANTHER" id="PTHR30036">
    <property type="entry name" value="D-XYLOSE-BINDING PERIPLASMIC PROTEIN"/>
    <property type="match status" value="1"/>
</dbReference>
<dbReference type="InterPro" id="IPR028082">
    <property type="entry name" value="Peripla_BP_I"/>
</dbReference>
<dbReference type="Gene3D" id="3.40.50.2300">
    <property type="match status" value="1"/>
</dbReference>
<feature type="signal peptide" evidence="3">
    <location>
        <begin position="1"/>
        <end position="23"/>
    </location>
</feature>
<evidence type="ECO:0000256" key="2">
    <source>
        <dbReference type="ARBA" id="ARBA00007639"/>
    </source>
</evidence>
<proteinExistence type="inferred from homology"/>
<dbReference type="InterPro" id="IPR025997">
    <property type="entry name" value="SBP_2_dom"/>
</dbReference>
<dbReference type="Proteomes" id="UP000184533">
    <property type="component" value="Unassembled WGS sequence"/>
</dbReference>
<dbReference type="EMBL" id="FQVC01000002">
    <property type="protein sequence ID" value="SHE76010.1"/>
    <property type="molecule type" value="Genomic_DNA"/>
</dbReference>
<sequence length="258" mass="26611">MNLKSAIVLGTIATLAMGGTSYAQDSFTFAVVPKAMNNPFFDLTRDGCEARAAELGNVTCTYIGPVEHEAATQAQIIEDLITQGVDGLAISVSDIAAATTVIDRAVAAGIVVITFDSDAPDSKRSAYVGTDNKQFGTALGELLLQVKQPWASWIECGVRSGDGIEDCYEFADGSDHGELEGFSARPEPLVEAAEHGILDLDGAEHSHVGDVAQVLSAATASPIAIGSAGLARIGGHAQKGRSDLGGDLSKLGHVGQQG</sequence>
<feature type="domain" description="Periplasmic binding protein" evidence="4">
    <location>
        <begin position="29"/>
        <end position="145"/>
    </location>
</feature>
<organism evidence="5 6">
    <name type="scientific">Devosia limi DSM 17137</name>
    <dbReference type="NCBI Taxonomy" id="1121477"/>
    <lineage>
        <taxon>Bacteria</taxon>
        <taxon>Pseudomonadati</taxon>
        <taxon>Pseudomonadota</taxon>
        <taxon>Alphaproteobacteria</taxon>
        <taxon>Hyphomicrobiales</taxon>
        <taxon>Devosiaceae</taxon>
        <taxon>Devosia</taxon>
    </lineage>
</organism>